<dbReference type="GO" id="GO:0003677">
    <property type="term" value="F:DNA binding"/>
    <property type="evidence" value="ECO:0007669"/>
    <property type="project" value="UniProtKB-KW"/>
</dbReference>
<keyword evidence="2" id="KW-0597">Phosphoprotein</keyword>
<dbReference type="AlphaFoldDB" id="A0AB38YE69"/>
<evidence type="ECO:0000313" key="5">
    <source>
        <dbReference type="EMBL" id="WLD57665.1"/>
    </source>
</evidence>
<dbReference type="CDD" id="cd06170">
    <property type="entry name" value="LuxR_C_like"/>
    <property type="match status" value="1"/>
</dbReference>
<dbReference type="SUPFAM" id="SSF46894">
    <property type="entry name" value="C-terminal effector domain of the bipartite response regulators"/>
    <property type="match status" value="1"/>
</dbReference>
<evidence type="ECO:0000259" key="3">
    <source>
        <dbReference type="PROSITE" id="PS50043"/>
    </source>
</evidence>
<feature type="modified residue" description="4-aspartylphosphate" evidence="2">
    <location>
        <position position="57"/>
    </location>
</feature>
<proteinExistence type="predicted"/>
<dbReference type="PANTHER" id="PTHR43214:SF42">
    <property type="entry name" value="TRANSCRIPTIONAL REGULATORY PROTEIN DESR"/>
    <property type="match status" value="1"/>
</dbReference>
<dbReference type="RefSeq" id="WP_304994950.1">
    <property type="nucleotide sequence ID" value="NZ_CP101717.1"/>
</dbReference>
<accession>A0AB38YE69</accession>
<dbReference type="SMART" id="SM00448">
    <property type="entry name" value="REC"/>
    <property type="match status" value="1"/>
</dbReference>
<dbReference type="GO" id="GO:0006355">
    <property type="term" value="P:regulation of DNA-templated transcription"/>
    <property type="evidence" value="ECO:0007669"/>
    <property type="project" value="InterPro"/>
</dbReference>
<evidence type="ECO:0000256" key="1">
    <source>
        <dbReference type="ARBA" id="ARBA00023125"/>
    </source>
</evidence>
<dbReference type="InterPro" id="IPR001789">
    <property type="entry name" value="Sig_transdc_resp-reg_receiver"/>
</dbReference>
<dbReference type="InterPro" id="IPR000792">
    <property type="entry name" value="Tscrpt_reg_LuxR_C"/>
</dbReference>
<organism evidence="5">
    <name type="scientific">Salinispirillum sp. LH 10-3-1</name>
    <dbReference type="NCBI Taxonomy" id="2952525"/>
    <lineage>
        <taxon>Bacteria</taxon>
        <taxon>Pseudomonadati</taxon>
        <taxon>Pseudomonadota</taxon>
        <taxon>Gammaproteobacteria</taxon>
        <taxon>Oceanospirillales</taxon>
        <taxon>Saccharospirillaceae</taxon>
        <taxon>Salinispirillum</taxon>
    </lineage>
</organism>
<dbReference type="SMART" id="SM00421">
    <property type="entry name" value="HTH_LUXR"/>
    <property type="match status" value="1"/>
</dbReference>
<evidence type="ECO:0000256" key="2">
    <source>
        <dbReference type="PROSITE-ProRule" id="PRU00169"/>
    </source>
</evidence>
<sequence length="203" mass="22297">MSDNIRILLVEDQMLILGALSALLDMEPDMTVVGQMADGQQAWDYLQDNQVDVVLTDIEMPNMSGLELARRLREHSPDTVVGVITTFARSGYLKRALDSGVRGYLLKDTPAEQLADSVRRMLAGGRVIDPELAAEARQVVDPLSDRERQVLKLAAEGLTTAAIAAKIYRSEGTVRNYLSEAISKLGARNRVDAARIARDQGFL</sequence>
<dbReference type="InterPro" id="IPR016032">
    <property type="entry name" value="Sig_transdc_resp-reg_C-effctor"/>
</dbReference>
<name>A0AB38YE69_9GAMM</name>
<dbReference type="SUPFAM" id="SSF52172">
    <property type="entry name" value="CheY-like"/>
    <property type="match status" value="1"/>
</dbReference>
<dbReference type="Pfam" id="PF00196">
    <property type="entry name" value="GerE"/>
    <property type="match status" value="1"/>
</dbReference>
<reference evidence="5" key="1">
    <citation type="submission" date="2022-07" db="EMBL/GenBank/DDBJ databases">
        <title>Complete genome sequence of Salinispirillum sp. LH10-3-1 capable of multiple carbohydrate inversion isolated from a soda lake.</title>
        <authorList>
            <person name="Liu J."/>
            <person name="Zhai Y."/>
            <person name="Zhang H."/>
            <person name="Yang H."/>
            <person name="Qu J."/>
            <person name="Li J."/>
        </authorList>
    </citation>
    <scope>NUCLEOTIDE SEQUENCE</scope>
    <source>
        <strain evidence="5">LH 10-3-1</strain>
    </source>
</reference>
<feature type="domain" description="Response regulatory" evidence="4">
    <location>
        <begin position="6"/>
        <end position="122"/>
    </location>
</feature>
<keyword evidence="1" id="KW-0238">DNA-binding</keyword>
<dbReference type="PANTHER" id="PTHR43214">
    <property type="entry name" value="TWO-COMPONENT RESPONSE REGULATOR"/>
    <property type="match status" value="1"/>
</dbReference>
<dbReference type="GO" id="GO:0000160">
    <property type="term" value="P:phosphorelay signal transduction system"/>
    <property type="evidence" value="ECO:0007669"/>
    <property type="project" value="InterPro"/>
</dbReference>
<dbReference type="EMBL" id="CP101717">
    <property type="protein sequence ID" value="WLD57665.1"/>
    <property type="molecule type" value="Genomic_DNA"/>
</dbReference>
<evidence type="ECO:0000259" key="4">
    <source>
        <dbReference type="PROSITE" id="PS50110"/>
    </source>
</evidence>
<feature type="domain" description="HTH luxR-type" evidence="3">
    <location>
        <begin position="136"/>
        <end position="201"/>
    </location>
</feature>
<protein>
    <submittedName>
        <fullName evidence="5">Response regulator transcription factor</fullName>
    </submittedName>
</protein>
<dbReference type="Pfam" id="PF00072">
    <property type="entry name" value="Response_reg"/>
    <property type="match status" value="1"/>
</dbReference>
<dbReference type="InterPro" id="IPR011006">
    <property type="entry name" value="CheY-like_superfamily"/>
</dbReference>
<dbReference type="Gene3D" id="3.40.50.2300">
    <property type="match status" value="1"/>
</dbReference>
<gene>
    <name evidence="5" type="ORF">NFC81_13230</name>
</gene>
<dbReference type="PRINTS" id="PR00038">
    <property type="entry name" value="HTHLUXR"/>
</dbReference>
<dbReference type="PROSITE" id="PS50110">
    <property type="entry name" value="RESPONSE_REGULATORY"/>
    <property type="match status" value="1"/>
</dbReference>
<dbReference type="PROSITE" id="PS50043">
    <property type="entry name" value="HTH_LUXR_2"/>
    <property type="match status" value="1"/>
</dbReference>
<dbReference type="InterPro" id="IPR039420">
    <property type="entry name" value="WalR-like"/>
</dbReference>